<dbReference type="PANTHER" id="PTHR42110:SF1">
    <property type="entry name" value="L-ASPARAGINASE, PUTATIVE (AFU_ORTHOLOGUE AFUA_3G11890)-RELATED"/>
    <property type="match status" value="1"/>
</dbReference>
<dbReference type="InterPro" id="IPR010349">
    <property type="entry name" value="Asparaginase_II"/>
</dbReference>
<proteinExistence type="predicted"/>
<protein>
    <submittedName>
        <fullName evidence="1">L-asparaginase</fullName>
    </submittedName>
</protein>
<accession>A0A1S1PNJ5</accession>
<dbReference type="AlphaFoldDB" id="A0A1S1PNJ5"/>
<dbReference type="Proteomes" id="UP000179769">
    <property type="component" value="Unassembled WGS sequence"/>
</dbReference>
<comment type="caution">
    <text evidence="1">The sequence shown here is derived from an EMBL/GenBank/DDBJ whole genome shotgun (WGS) entry which is preliminary data.</text>
</comment>
<gene>
    <name evidence="1" type="ORF">BBK14_24985</name>
</gene>
<organism evidence="1 2">
    <name type="scientific">Parafrankia soli</name>
    <dbReference type="NCBI Taxonomy" id="2599596"/>
    <lineage>
        <taxon>Bacteria</taxon>
        <taxon>Bacillati</taxon>
        <taxon>Actinomycetota</taxon>
        <taxon>Actinomycetes</taxon>
        <taxon>Frankiales</taxon>
        <taxon>Frankiaceae</taxon>
        <taxon>Parafrankia</taxon>
    </lineage>
</organism>
<reference evidence="2" key="1">
    <citation type="submission" date="2016-07" db="EMBL/GenBank/DDBJ databases">
        <title>Frankia sp. NRRL B-16219 Genome sequencing.</title>
        <authorList>
            <person name="Ghodhbane-Gtari F."/>
            <person name="Swanson E."/>
            <person name="Gueddou A."/>
            <person name="Louati M."/>
            <person name="Nouioui I."/>
            <person name="Hezbri K."/>
            <person name="Abebe-Akele F."/>
            <person name="Simpson S."/>
            <person name="Morris K."/>
            <person name="Thomas K."/>
            <person name="Gtari M."/>
            <person name="Tisa L.S."/>
        </authorList>
    </citation>
    <scope>NUCLEOTIDE SEQUENCE [LARGE SCALE GENOMIC DNA]</scope>
    <source>
        <strain evidence="2">NRRL B-16219</strain>
    </source>
</reference>
<name>A0A1S1PNJ5_9ACTN</name>
<dbReference type="EMBL" id="MAXA01000243">
    <property type="protein sequence ID" value="OHV22851.1"/>
    <property type="molecule type" value="Genomic_DNA"/>
</dbReference>
<dbReference type="OrthoDB" id="9780674at2"/>
<dbReference type="Pfam" id="PF06089">
    <property type="entry name" value="Asparaginase_II"/>
    <property type="match status" value="2"/>
</dbReference>
<evidence type="ECO:0000313" key="2">
    <source>
        <dbReference type="Proteomes" id="UP000179769"/>
    </source>
</evidence>
<sequence length="397" mass="39108">MSESGGGVAPPVVAWIERATATDRDTDTGMTTVLVESRIRGTVVGLDPAGAVVLSVGDPTAVISPRSTVKPMQAVGMLLAGLDAAFGSGAGAASRAAAVSGAGDPASGVGDPDCGDPDCGAASEWGGGIPSELLAIVSSSHSGEPEQLAAVRAVLAAAGHGEDALACPADLPIGRLAHERHLAAGGGPERLLMNCSGKHAGMIATCVAAGWPVAGYTDPAHPLQRRIRAVIEELTGATITATAVDGCGAPLFGIPLLGLARGMREIALAAAGPRSPRQRVAAAMRAFPALVGGPGRPDTELMLAAPWIIAKDGAEGVTVAATAAGYAVAVKIEDGSQRAAMPVLVTALRRIGALDPTPGPGAAVGLDAGRLDALAAPAVLGGGVPVGRLRPFLPSAS</sequence>
<evidence type="ECO:0000313" key="1">
    <source>
        <dbReference type="EMBL" id="OHV22851.1"/>
    </source>
</evidence>
<keyword evidence="2" id="KW-1185">Reference proteome</keyword>
<dbReference type="RefSeq" id="WP_071065964.1">
    <property type="nucleotide sequence ID" value="NZ_MAXA01000243.1"/>
</dbReference>
<dbReference type="PANTHER" id="PTHR42110">
    <property type="entry name" value="L-ASPARAGINASE, PUTATIVE (AFU_ORTHOLOGUE AFUA_3G11890)-RELATED"/>
    <property type="match status" value="1"/>
</dbReference>